<dbReference type="InterPro" id="IPR000192">
    <property type="entry name" value="Aminotrans_V_dom"/>
</dbReference>
<sequence length="367" mass="39070">MAAMSHADRILMGPGPSNPYPQVIKAFGRPVLGHLDPDFITLLDDTNDRLREVFRTANPLTFPVSATGSAGMEATFVNVLGPGDPVVIGVNGVFGERMCDVASRCGAEVVRVHAEWGRAIDPQALLDAHPSPKVIAVVHAETSTGIRNDVEPIGAGKGDALLLVDCVTSLGGIPLEIDAWGVDLAYSGTQKCLGVPPGLSPVTVSQAAIDRFVEKSPSWYLDLAMIAKYVTSGGTRAYHHTAPISMIYALHAGLGVVLDEGLENVQARHQACGDQLQKGLVDRGFELFAQEGHRLPELTSVFVPADRLPDGLDEAGVRRRLLQEYDIEIGGGLGPVAGKVWRIGCMGHTARLRNVTLLLAALDEILD</sequence>
<dbReference type="InterPro" id="IPR015424">
    <property type="entry name" value="PyrdxlP-dep_Trfase"/>
</dbReference>
<dbReference type="GO" id="GO:0008453">
    <property type="term" value="F:alanine-glyoxylate transaminase activity"/>
    <property type="evidence" value="ECO:0007669"/>
    <property type="project" value="TreeGrafter"/>
</dbReference>
<dbReference type="PIRSF" id="PIRSF000524">
    <property type="entry name" value="SPT"/>
    <property type="match status" value="1"/>
</dbReference>
<gene>
    <name evidence="7" type="ORF">METZ01_LOCUS21617</name>
</gene>
<reference evidence="7" key="1">
    <citation type="submission" date="2018-05" db="EMBL/GenBank/DDBJ databases">
        <authorList>
            <person name="Lanie J.A."/>
            <person name="Ng W.-L."/>
            <person name="Kazmierczak K.M."/>
            <person name="Andrzejewski T.M."/>
            <person name="Davidsen T.M."/>
            <person name="Wayne K.J."/>
            <person name="Tettelin H."/>
            <person name="Glass J.I."/>
            <person name="Rusch D."/>
            <person name="Podicherti R."/>
            <person name="Tsui H.-C.T."/>
            <person name="Winkler M.E."/>
        </authorList>
    </citation>
    <scope>NUCLEOTIDE SEQUENCE</scope>
</reference>
<dbReference type="PANTHER" id="PTHR21152">
    <property type="entry name" value="AMINOTRANSFERASE CLASS V"/>
    <property type="match status" value="1"/>
</dbReference>
<dbReference type="PROSITE" id="PS00595">
    <property type="entry name" value="AA_TRANSFER_CLASS_5"/>
    <property type="match status" value="1"/>
</dbReference>
<comment type="similarity">
    <text evidence="2">Belongs to the class-V pyridoxal-phosphate-dependent aminotransferase family.</text>
</comment>
<dbReference type="EMBL" id="UINC01001042">
    <property type="protein sequence ID" value="SUZ68763.1"/>
    <property type="molecule type" value="Genomic_DNA"/>
</dbReference>
<dbReference type="InterPro" id="IPR024169">
    <property type="entry name" value="SP_NH2Trfase/AEP_transaminase"/>
</dbReference>
<dbReference type="Pfam" id="PF00266">
    <property type="entry name" value="Aminotran_5"/>
    <property type="match status" value="1"/>
</dbReference>
<dbReference type="InterPro" id="IPR015422">
    <property type="entry name" value="PyrdxlP-dep_Trfase_small"/>
</dbReference>
<organism evidence="7">
    <name type="scientific">marine metagenome</name>
    <dbReference type="NCBI Taxonomy" id="408172"/>
    <lineage>
        <taxon>unclassified sequences</taxon>
        <taxon>metagenomes</taxon>
        <taxon>ecological metagenomes</taxon>
    </lineage>
</organism>
<dbReference type="GO" id="GO:0004760">
    <property type="term" value="F:L-serine-pyruvate transaminase activity"/>
    <property type="evidence" value="ECO:0007669"/>
    <property type="project" value="TreeGrafter"/>
</dbReference>
<keyword evidence="3" id="KW-0032">Aminotransferase</keyword>
<dbReference type="InterPro" id="IPR020578">
    <property type="entry name" value="Aminotrans_V_PyrdxlP_BS"/>
</dbReference>
<dbReference type="GO" id="GO:0019265">
    <property type="term" value="P:glycine biosynthetic process, by transamination of glyoxylate"/>
    <property type="evidence" value="ECO:0007669"/>
    <property type="project" value="TreeGrafter"/>
</dbReference>
<dbReference type="InterPro" id="IPR015421">
    <property type="entry name" value="PyrdxlP-dep_Trfase_major"/>
</dbReference>
<name>A0A381PTH2_9ZZZZ</name>
<dbReference type="GO" id="GO:0005777">
    <property type="term" value="C:peroxisome"/>
    <property type="evidence" value="ECO:0007669"/>
    <property type="project" value="TreeGrafter"/>
</dbReference>
<dbReference type="Gene3D" id="3.40.640.10">
    <property type="entry name" value="Type I PLP-dependent aspartate aminotransferase-like (Major domain)"/>
    <property type="match status" value="1"/>
</dbReference>
<comment type="cofactor">
    <cofactor evidence="1">
        <name>pyridoxal 5'-phosphate</name>
        <dbReference type="ChEBI" id="CHEBI:597326"/>
    </cofactor>
</comment>
<evidence type="ECO:0000256" key="2">
    <source>
        <dbReference type="ARBA" id="ARBA00009236"/>
    </source>
</evidence>
<proteinExistence type="inferred from homology"/>
<keyword evidence="5" id="KW-0663">Pyridoxal phosphate</keyword>
<evidence type="ECO:0000256" key="5">
    <source>
        <dbReference type="ARBA" id="ARBA00022898"/>
    </source>
</evidence>
<dbReference type="PANTHER" id="PTHR21152:SF40">
    <property type="entry name" value="ALANINE--GLYOXYLATE AMINOTRANSFERASE"/>
    <property type="match status" value="1"/>
</dbReference>
<protein>
    <recommendedName>
        <fullName evidence="6">Aminotransferase class V domain-containing protein</fullName>
    </recommendedName>
</protein>
<accession>A0A381PTH2</accession>
<evidence type="ECO:0000256" key="1">
    <source>
        <dbReference type="ARBA" id="ARBA00001933"/>
    </source>
</evidence>
<dbReference type="AlphaFoldDB" id="A0A381PTH2"/>
<evidence type="ECO:0000313" key="7">
    <source>
        <dbReference type="EMBL" id="SUZ68763.1"/>
    </source>
</evidence>
<dbReference type="Gene3D" id="3.90.1150.10">
    <property type="entry name" value="Aspartate Aminotransferase, domain 1"/>
    <property type="match status" value="1"/>
</dbReference>
<dbReference type="FunFam" id="3.40.640.10:FF:000027">
    <property type="entry name" value="Serine--pyruvate aminotransferase, mitochondrial"/>
    <property type="match status" value="1"/>
</dbReference>
<evidence type="ECO:0000256" key="3">
    <source>
        <dbReference type="ARBA" id="ARBA00022576"/>
    </source>
</evidence>
<evidence type="ECO:0000256" key="4">
    <source>
        <dbReference type="ARBA" id="ARBA00022679"/>
    </source>
</evidence>
<dbReference type="SUPFAM" id="SSF53383">
    <property type="entry name" value="PLP-dependent transferases"/>
    <property type="match status" value="1"/>
</dbReference>
<feature type="domain" description="Aminotransferase class V" evidence="6">
    <location>
        <begin position="34"/>
        <end position="303"/>
    </location>
</feature>
<evidence type="ECO:0000259" key="6">
    <source>
        <dbReference type="Pfam" id="PF00266"/>
    </source>
</evidence>
<keyword evidence="4" id="KW-0808">Transferase</keyword>